<dbReference type="InterPro" id="IPR005702">
    <property type="entry name" value="Wzc-like_C"/>
</dbReference>
<evidence type="ECO:0000256" key="6">
    <source>
        <dbReference type="ARBA" id="ARBA00022840"/>
    </source>
</evidence>
<feature type="domain" description="CobQ/CobB/MinD/ParA nucleotide binding" evidence="9">
    <location>
        <begin position="35"/>
        <end position="207"/>
    </location>
</feature>
<accession>A0A1S8LWH8</accession>
<dbReference type="GO" id="GO:0005886">
    <property type="term" value="C:plasma membrane"/>
    <property type="evidence" value="ECO:0007669"/>
    <property type="project" value="UniProtKB-ARBA"/>
</dbReference>
<comment type="catalytic activity">
    <reaction evidence="8">
        <text>L-tyrosyl-[protein] + ATP = O-phospho-L-tyrosyl-[protein] + ADP + H(+)</text>
        <dbReference type="Rhea" id="RHEA:10596"/>
        <dbReference type="Rhea" id="RHEA-COMP:10136"/>
        <dbReference type="Rhea" id="RHEA-COMP:20101"/>
        <dbReference type="ChEBI" id="CHEBI:15378"/>
        <dbReference type="ChEBI" id="CHEBI:30616"/>
        <dbReference type="ChEBI" id="CHEBI:46858"/>
        <dbReference type="ChEBI" id="CHEBI:61978"/>
        <dbReference type="ChEBI" id="CHEBI:456216"/>
        <dbReference type="EC" id="2.7.10.2"/>
    </reaction>
</comment>
<dbReference type="InterPro" id="IPR050445">
    <property type="entry name" value="Bact_polysacc_biosynth/exp"/>
</dbReference>
<dbReference type="GO" id="GO:0004715">
    <property type="term" value="F:non-membrane spanning protein tyrosine kinase activity"/>
    <property type="evidence" value="ECO:0007669"/>
    <property type="project" value="UniProtKB-EC"/>
</dbReference>
<dbReference type="EMBL" id="CP096983">
    <property type="protein sequence ID" value="URZ13166.1"/>
    <property type="molecule type" value="Genomic_DNA"/>
</dbReference>
<keyword evidence="4" id="KW-0547">Nucleotide-binding</keyword>
<evidence type="ECO:0000256" key="5">
    <source>
        <dbReference type="ARBA" id="ARBA00022777"/>
    </source>
</evidence>
<dbReference type="InterPro" id="IPR027417">
    <property type="entry name" value="P-loop_NTPase"/>
</dbReference>
<dbReference type="SUPFAM" id="SSF52540">
    <property type="entry name" value="P-loop containing nucleoside triphosphate hydrolases"/>
    <property type="match status" value="1"/>
</dbReference>
<dbReference type="PANTHER" id="PTHR32309:SF13">
    <property type="entry name" value="FERRIC ENTEROBACTIN TRANSPORT PROTEIN FEPE"/>
    <property type="match status" value="1"/>
</dbReference>
<dbReference type="PANTHER" id="PTHR32309">
    <property type="entry name" value="TYROSINE-PROTEIN KINASE"/>
    <property type="match status" value="1"/>
</dbReference>
<name>A0A1S8LWH8_9CLOT</name>
<dbReference type="Gene3D" id="3.40.50.300">
    <property type="entry name" value="P-loop containing nucleotide triphosphate hydrolases"/>
    <property type="match status" value="1"/>
</dbReference>
<evidence type="ECO:0000313" key="10">
    <source>
        <dbReference type="EMBL" id="URZ13166.1"/>
    </source>
</evidence>
<reference evidence="10 11" key="1">
    <citation type="submission" date="2022-04" db="EMBL/GenBank/DDBJ databases">
        <title>Genome sequence of C. roseum typestrain.</title>
        <authorList>
            <person name="Poehlein A."/>
            <person name="Schoch T."/>
            <person name="Duerre P."/>
            <person name="Daniel R."/>
        </authorList>
    </citation>
    <scope>NUCLEOTIDE SEQUENCE [LARGE SCALE GENOMIC DNA]</scope>
    <source>
        <strain evidence="10 11">DSM 7320</strain>
    </source>
</reference>
<evidence type="ECO:0000256" key="8">
    <source>
        <dbReference type="ARBA" id="ARBA00051245"/>
    </source>
</evidence>
<dbReference type="CDD" id="cd05387">
    <property type="entry name" value="BY-kinase"/>
    <property type="match status" value="1"/>
</dbReference>
<evidence type="ECO:0000256" key="3">
    <source>
        <dbReference type="ARBA" id="ARBA00022679"/>
    </source>
</evidence>
<evidence type="ECO:0000256" key="4">
    <source>
        <dbReference type="ARBA" id="ARBA00022741"/>
    </source>
</evidence>
<keyword evidence="5 10" id="KW-0418">Kinase</keyword>
<dbReference type="EC" id="2.7.10.2" evidence="2"/>
<dbReference type="KEGG" id="crw:CROST_039160"/>
<keyword evidence="6" id="KW-0067">ATP-binding</keyword>
<keyword evidence="3 10" id="KW-0808">Transferase</keyword>
<evidence type="ECO:0000256" key="7">
    <source>
        <dbReference type="ARBA" id="ARBA00023137"/>
    </source>
</evidence>
<dbReference type="InterPro" id="IPR002586">
    <property type="entry name" value="CobQ/CobB/MinD/ParA_Nub-bd_dom"/>
</dbReference>
<keyword evidence="7" id="KW-0829">Tyrosine-protein kinase</keyword>
<evidence type="ECO:0000256" key="2">
    <source>
        <dbReference type="ARBA" id="ARBA00011903"/>
    </source>
</evidence>
<evidence type="ECO:0000256" key="1">
    <source>
        <dbReference type="ARBA" id="ARBA00007316"/>
    </source>
</evidence>
<evidence type="ECO:0000313" key="11">
    <source>
        <dbReference type="Proteomes" id="UP000190951"/>
    </source>
</evidence>
<dbReference type="GO" id="GO:0042802">
    <property type="term" value="F:identical protein binding"/>
    <property type="evidence" value="ECO:0007669"/>
    <property type="project" value="UniProtKB-ARBA"/>
</dbReference>
<sequence length="234" mass="25751">MLVVKDKPKSPISEAYRTLRSNIQFSSFDKEMQLILITSSGPGEGKSTTSCNLALAMAEAGNSVLLLDCDLRKPSTHKKFKISNNVGLSNVLAGRAKFEDSSHWYSKNLCILTAGKIPPNPAEMLSSNRMKAFLKEARGVFKYIILDAPPVIAVTDPQILSTMVDGVILVVSSGVAEIEAAKRAKELLENVNANIIGSVLNRVDTQSRHGYYGGYYYYYGDEGQKVKKHKEEEE</sequence>
<dbReference type="FunFam" id="3.40.50.300:FF:000527">
    <property type="entry name" value="Tyrosine-protein kinase etk"/>
    <property type="match status" value="1"/>
</dbReference>
<keyword evidence="11" id="KW-1185">Reference proteome</keyword>
<dbReference type="STRING" id="84029.CROST_44070"/>
<dbReference type="Pfam" id="PF01656">
    <property type="entry name" value="CbiA"/>
    <property type="match status" value="1"/>
</dbReference>
<protein>
    <recommendedName>
        <fullName evidence="2">non-specific protein-tyrosine kinase</fullName>
        <ecNumber evidence="2">2.7.10.2</ecNumber>
    </recommendedName>
</protein>
<dbReference type="GO" id="GO:0005524">
    <property type="term" value="F:ATP binding"/>
    <property type="evidence" value="ECO:0007669"/>
    <property type="project" value="UniProtKB-KW"/>
</dbReference>
<gene>
    <name evidence="10" type="primary">ywqD_2</name>
    <name evidence="10" type="ORF">CROST_039160</name>
</gene>
<organism evidence="10 11">
    <name type="scientific">Clostridium felsineum</name>
    <dbReference type="NCBI Taxonomy" id="36839"/>
    <lineage>
        <taxon>Bacteria</taxon>
        <taxon>Bacillati</taxon>
        <taxon>Bacillota</taxon>
        <taxon>Clostridia</taxon>
        <taxon>Eubacteriales</taxon>
        <taxon>Clostridiaceae</taxon>
        <taxon>Clostridium</taxon>
    </lineage>
</organism>
<proteinExistence type="inferred from homology"/>
<evidence type="ECO:0000259" key="9">
    <source>
        <dbReference type="Pfam" id="PF01656"/>
    </source>
</evidence>
<dbReference type="RefSeq" id="WP_077834999.1">
    <property type="nucleotide sequence ID" value="NZ_CP096983.1"/>
</dbReference>
<dbReference type="AlphaFoldDB" id="A0A1S8LWH8"/>
<dbReference type="Proteomes" id="UP000190951">
    <property type="component" value="Chromosome"/>
</dbReference>
<comment type="similarity">
    <text evidence="1">Belongs to the CpsD/CapB family.</text>
</comment>
<dbReference type="NCBIfam" id="TIGR01007">
    <property type="entry name" value="eps_fam"/>
    <property type="match status" value="1"/>
</dbReference>